<evidence type="ECO:0008006" key="3">
    <source>
        <dbReference type="Google" id="ProtNLM"/>
    </source>
</evidence>
<organism evidence="2">
    <name type="scientific">Tanacetum cinerariifolium</name>
    <name type="common">Dalmatian daisy</name>
    <name type="synonym">Chrysanthemum cinerariifolium</name>
    <dbReference type="NCBI Taxonomy" id="118510"/>
    <lineage>
        <taxon>Eukaryota</taxon>
        <taxon>Viridiplantae</taxon>
        <taxon>Streptophyta</taxon>
        <taxon>Embryophyta</taxon>
        <taxon>Tracheophyta</taxon>
        <taxon>Spermatophyta</taxon>
        <taxon>Magnoliopsida</taxon>
        <taxon>eudicotyledons</taxon>
        <taxon>Gunneridae</taxon>
        <taxon>Pentapetalae</taxon>
        <taxon>asterids</taxon>
        <taxon>campanulids</taxon>
        <taxon>Asterales</taxon>
        <taxon>Asteraceae</taxon>
        <taxon>Asteroideae</taxon>
        <taxon>Anthemideae</taxon>
        <taxon>Anthemidinae</taxon>
        <taxon>Tanacetum</taxon>
    </lineage>
</organism>
<dbReference type="AlphaFoldDB" id="A0A6L2KFF1"/>
<feature type="compositionally biased region" description="Low complexity" evidence="1">
    <location>
        <begin position="294"/>
        <end position="303"/>
    </location>
</feature>
<protein>
    <recommendedName>
        <fullName evidence="3">Xylulose kinase-1</fullName>
    </recommendedName>
</protein>
<reference evidence="2" key="1">
    <citation type="journal article" date="2019" name="Sci. Rep.">
        <title>Draft genome of Tanacetum cinerariifolium, the natural source of mosquito coil.</title>
        <authorList>
            <person name="Yamashiro T."/>
            <person name="Shiraishi A."/>
            <person name="Satake H."/>
            <person name="Nakayama K."/>
        </authorList>
    </citation>
    <scope>NUCLEOTIDE SEQUENCE</scope>
</reference>
<comment type="caution">
    <text evidence="2">The sequence shown here is derived from an EMBL/GenBank/DDBJ whole genome shotgun (WGS) entry which is preliminary data.</text>
</comment>
<proteinExistence type="predicted"/>
<evidence type="ECO:0000256" key="1">
    <source>
        <dbReference type="SAM" id="MobiDB-lite"/>
    </source>
</evidence>
<feature type="compositionally biased region" description="Low complexity" evidence="1">
    <location>
        <begin position="204"/>
        <end position="224"/>
    </location>
</feature>
<feature type="region of interest" description="Disordered" evidence="1">
    <location>
        <begin position="471"/>
        <end position="514"/>
    </location>
</feature>
<gene>
    <name evidence="2" type="ORF">Tci_020084</name>
</gene>
<evidence type="ECO:0000313" key="2">
    <source>
        <dbReference type="EMBL" id="GEU48106.1"/>
    </source>
</evidence>
<feature type="region of interest" description="Disordered" evidence="1">
    <location>
        <begin position="289"/>
        <end position="318"/>
    </location>
</feature>
<name>A0A6L2KFF1_TANCI</name>
<dbReference type="EMBL" id="BKCJ010002372">
    <property type="protein sequence ID" value="GEU48106.1"/>
    <property type="molecule type" value="Genomic_DNA"/>
</dbReference>
<sequence>MIAFLSKPYESIGFEQIIDFLIAHPIKYTLTVSPTIYSSCIEQFWATAKVKHVNEEAKLHAKVDGKRVVISEASIKSNLRFGDEGGIACLPNEAIFEQLTLMGYEKLSQKLTFYKAFFSLQWKFLIHTILQCIRAKKTAWNEFSITIAYLEEIANHTRIYVPPSHTKMIFGNIKRVGQGFLGRVTSLFPTMLVQAQQEVDEGIEIPTDTQQTPTIIQPTTSQPQRKQKKKKPRRKDTELPQTSVPTEVVADKAIYKEMYDSVERATTIATGLDAEHDRGIISKTQFMTTLNEPSSIGTSSGSGPKRHETVRDAATQTREDRLQLTKLMELCTQLQSRVLALETTKTNQALEIGSLKRRMKKLEKKANKRTHTLKRLYKIGSSRRIESSDEASLGDQEDASKQGRIIDNLNADEGVTLEVSTVDPVTTADEVVTTAGLKDSTTATPTISMDDITLPKALAALKSAKLMVKDKNRAEGSETRAEGSSKRAGEELESDKSKSQKLDKKVEVKEDNDQEEAEMKMYMKIISNDEIAIDAIPLATKPPIVVDWKIIKEGKIIHIIL</sequence>
<feature type="compositionally biased region" description="Basic residues" evidence="1">
    <location>
        <begin position="225"/>
        <end position="234"/>
    </location>
</feature>
<feature type="compositionally biased region" description="Basic and acidic residues" evidence="1">
    <location>
        <begin position="305"/>
        <end position="318"/>
    </location>
</feature>
<accession>A0A6L2KFF1</accession>
<feature type="region of interest" description="Disordered" evidence="1">
    <location>
        <begin position="204"/>
        <end position="244"/>
    </location>
</feature>